<dbReference type="Proteomes" id="UP000749559">
    <property type="component" value="Unassembled WGS sequence"/>
</dbReference>
<dbReference type="PIRSF" id="PIRSF014728">
    <property type="entry name" value="PqaA"/>
    <property type="match status" value="1"/>
</dbReference>
<sequence>MIVPETMLSPISIICLAFACATVTVVEAVDWDWSTWSPMDSYVNRADDSYTWRLLETHRVDAGGDDGQNDTTVYILNMTSQTWKDETYSSTPVWSHHLTIAIPDNVTDYEHAFMWIGGGSNPSSPPSPDGDMFVMAAAAFGYETGSVGTYLRQIPNQPVFLPRSEDPSLRRTEDAIIAWTWRHFVDTNGTDPDILLRNPMTKAVVRAFDTVATFTKQQNTQFEITKFFPAGGSKRGWTTWTVGCVDKRVFAMAPVVLSVLKLRETISLHYRAYGGWSFAFGDYWRQNITQYLNDDIIDRMGEVVDPYSYRNRMTMPKIVIQATGDEFFLPDEPNVWFKDLIGPKYVWMVENTHHPMTFARLDIFNNLVSFYKTITKQYTLPEFNWNLAYDQENRRGTIDLFTPQQIPIRMTVWYAETADGLRGPARRDFRWAIASEETPGEVDFNPVIWAEDPSALVEVEARHWRATVAEPIEGWGGFFIEVVFANQDAEELVFTTELNVIPPTYPFEACSTPTECWGTIV</sequence>
<dbReference type="Pfam" id="PF10142">
    <property type="entry name" value="PhoPQ_related"/>
    <property type="match status" value="1"/>
</dbReference>
<dbReference type="SUPFAM" id="SSF53474">
    <property type="entry name" value="alpha/beta-Hydrolases"/>
    <property type="match status" value="1"/>
</dbReference>
<comment type="caution">
    <text evidence="2">The sequence shown here is derived from an EMBL/GenBank/DDBJ whole genome shotgun (WGS) entry which is preliminary data.</text>
</comment>
<evidence type="ECO:0000256" key="1">
    <source>
        <dbReference type="SAM" id="SignalP"/>
    </source>
</evidence>
<dbReference type="PANTHER" id="PTHR31497:SF0">
    <property type="entry name" value="AUTOCRINE PROLIFERATION REPRESSOR PROTEIN A"/>
    <property type="match status" value="1"/>
</dbReference>
<name>A0A8S4NPR4_OWEFU</name>
<keyword evidence="1" id="KW-0732">Signal</keyword>
<reference evidence="2" key="1">
    <citation type="submission" date="2022-03" db="EMBL/GenBank/DDBJ databases">
        <authorList>
            <person name="Martin C."/>
        </authorList>
    </citation>
    <scope>NUCLEOTIDE SEQUENCE</scope>
</reference>
<protein>
    <submittedName>
        <fullName evidence="2">Uncharacterized protein</fullName>
    </submittedName>
</protein>
<dbReference type="PANTHER" id="PTHR31497">
    <property type="entry name" value="AUTOCRINE PROLIFERATION REPRESSOR PROTEIN A"/>
    <property type="match status" value="1"/>
</dbReference>
<keyword evidence="3" id="KW-1185">Reference proteome</keyword>
<feature type="chain" id="PRO_5035758769" evidence="1">
    <location>
        <begin position="29"/>
        <end position="521"/>
    </location>
</feature>
<dbReference type="Gene3D" id="3.40.50.1820">
    <property type="entry name" value="alpha/beta hydrolase"/>
    <property type="match status" value="1"/>
</dbReference>
<dbReference type="InterPro" id="IPR029058">
    <property type="entry name" value="AB_hydrolase_fold"/>
</dbReference>
<dbReference type="AlphaFoldDB" id="A0A8S4NPR4"/>
<dbReference type="InterPro" id="IPR009199">
    <property type="entry name" value="PhoPQ-act_pathogen-rel_PqaA"/>
</dbReference>
<evidence type="ECO:0000313" key="2">
    <source>
        <dbReference type="EMBL" id="CAH1782652.1"/>
    </source>
</evidence>
<dbReference type="EMBL" id="CAIIXF020000005">
    <property type="protein sequence ID" value="CAH1782652.1"/>
    <property type="molecule type" value="Genomic_DNA"/>
</dbReference>
<feature type="signal peptide" evidence="1">
    <location>
        <begin position="1"/>
        <end position="28"/>
    </location>
</feature>
<evidence type="ECO:0000313" key="3">
    <source>
        <dbReference type="Proteomes" id="UP000749559"/>
    </source>
</evidence>
<accession>A0A8S4NPR4</accession>
<dbReference type="OrthoDB" id="2020799at2759"/>
<organism evidence="2 3">
    <name type="scientific">Owenia fusiformis</name>
    <name type="common">Polychaete worm</name>
    <dbReference type="NCBI Taxonomy" id="6347"/>
    <lineage>
        <taxon>Eukaryota</taxon>
        <taxon>Metazoa</taxon>
        <taxon>Spiralia</taxon>
        <taxon>Lophotrochozoa</taxon>
        <taxon>Annelida</taxon>
        <taxon>Polychaeta</taxon>
        <taxon>Sedentaria</taxon>
        <taxon>Canalipalpata</taxon>
        <taxon>Sabellida</taxon>
        <taxon>Oweniida</taxon>
        <taxon>Oweniidae</taxon>
        <taxon>Owenia</taxon>
    </lineage>
</organism>
<proteinExistence type="predicted"/>
<gene>
    <name evidence="2" type="ORF">OFUS_LOCUS9074</name>
</gene>